<evidence type="ECO:0000256" key="2">
    <source>
        <dbReference type="ARBA" id="ARBA00023239"/>
    </source>
</evidence>
<dbReference type="InterPro" id="IPR051215">
    <property type="entry name" value="GRE"/>
</dbReference>
<organism evidence="6">
    <name type="scientific">hydrothermal vent metagenome</name>
    <dbReference type="NCBI Taxonomy" id="652676"/>
    <lineage>
        <taxon>unclassified sequences</taxon>
        <taxon>metagenomes</taxon>
        <taxon>ecological metagenomes</taxon>
    </lineage>
</organism>
<evidence type="ECO:0000313" key="6">
    <source>
        <dbReference type="EMBL" id="VAW30674.1"/>
    </source>
</evidence>
<evidence type="ECO:0000256" key="1">
    <source>
        <dbReference type="ARBA" id="ARBA00022818"/>
    </source>
</evidence>
<gene>
    <name evidence="6" type="ORF">MNBD_BACTEROID07-1662</name>
</gene>
<feature type="domain" description="Glycine radical" evidence="4">
    <location>
        <begin position="213"/>
        <end position="346"/>
    </location>
</feature>
<dbReference type="Pfam" id="PF01228">
    <property type="entry name" value="Gly_radical"/>
    <property type="match status" value="1"/>
</dbReference>
<dbReference type="InterPro" id="IPR001150">
    <property type="entry name" value="Gly_radical"/>
</dbReference>
<accession>A0A3B0VFY0</accession>
<sequence length="346" mass="39131">FVDPITGKKEKIKQDGPKTGDATKFKTWEEFKKAYIRQTEYIVKKIVDLYEKSESIRAKYNPTPYLSCLVKGCAEKGMDVTQGGAEISFATIEAVTYATTVDSLLAIKHLVFDKKTATMEELIKALKNNWKGFEVLQARAKYKTPKYGRDNDEADAMGKFVMETWTNEVWKYKTKSTQRQFRPGMLSWNYWVGDGYIMAASADGREKGQFLSNAICPTNGTDINGPTSNTNSVGKVLGGRTNNGDYEDFVNLVSNGASHTITFNPAFIRDAEHKEKFKAFLKGYVENGGTALQINILDPDMLRDAQRHPQNYRHLLVRVTGYNAYFTSIGRELQDEIIARISHEKF</sequence>
<dbReference type="InterPro" id="IPR004184">
    <property type="entry name" value="PFL_dom"/>
</dbReference>
<dbReference type="AlphaFoldDB" id="A0A3B0VFY0"/>
<keyword evidence="1" id="KW-0556">Organic radical</keyword>
<feature type="domain" description="PFL" evidence="5">
    <location>
        <begin position="1"/>
        <end position="206"/>
    </location>
</feature>
<proteinExistence type="predicted"/>
<keyword evidence="2 6" id="KW-0456">Lyase</keyword>
<dbReference type="GO" id="GO:0016829">
    <property type="term" value="F:lyase activity"/>
    <property type="evidence" value="ECO:0007669"/>
    <property type="project" value="UniProtKB-KW"/>
</dbReference>
<evidence type="ECO:0000256" key="3">
    <source>
        <dbReference type="SAM" id="MobiDB-lite"/>
    </source>
</evidence>
<dbReference type="Pfam" id="PF02901">
    <property type="entry name" value="PFL-like"/>
    <property type="match status" value="1"/>
</dbReference>
<evidence type="ECO:0000259" key="5">
    <source>
        <dbReference type="PROSITE" id="PS51554"/>
    </source>
</evidence>
<dbReference type="SUPFAM" id="SSF51998">
    <property type="entry name" value="PFL-like glycyl radical enzymes"/>
    <property type="match status" value="1"/>
</dbReference>
<dbReference type="PANTHER" id="PTHR43641">
    <property type="entry name" value="FORMATE ACETYLTRANSFERASE 3-RELATED"/>
    <property type="match status" value="1"/>
</dbReference>
<feature type="region of interest" description="Disordered" evidence="3">
    <location>
        <begin position="1"/>
        <end position="20"/>
    </location>
</feature>
<dbReference type="EC" id="2.3.1.54" evidence="6"/>
<reference evidence="6" key="1">
    <citation type="submission" date="2018-06" db="EMBL/GenBank/DDBJ databases">
        <authorList>
            <person name="Zhirakovskaya E."/>
        </authorList>
    </citation>
    <scope>NUCLEOTIDE SEQUENCE</scope>
</reference>
<dbReference type="PROSITE" id="PS51554">
    <property type="entry name" value="PFL"/>
    <property type="match status" value="1"/>
</dbReference>
<name>A0A3B0VFY0_9ZZZZ</name>
<keyword evidence="6" id="KW-0808">Transferase</keyword>
<dbReference type="Gene3D" id="3.20.70.20">
    <property type="match status" value="1"/>
</dbReference>
<dbReference type="GO" id="GO:0008861">
    <property type="term" value="F:formate C-acetyltransferase activity"/>
    <property type="evidence" value="ECO:0007669"/>
    <property type="project" value="UniProtKB-EC"/>
</dbReference>
<feature type="non-terminal residue" evidence="6">
    <location>
        <position position="1"/>
    </location>
</feature>
<dbReference type="PANTHER" id="PTHR43641:SF2">
    <property type="entry name" value="DEHYDRATASE YBIW-RELATED"/>
    <property type="match status" value="1"/>
</dbReference>
<dbReference type="GO" id="GO:0005829">
    <property type="term" value="C:cytosol"/>
    <property type="evidence" value="ECO:0007669"/>
    <property type="project" value="TreeGrafter"/>
</dbReference>
<keyword evidence="6" id="KW-0012">Acyltransferase</keyword>
<dbReference type="EMBL" id="UOET01000550">
    <property type="protein sequence ID" value="VAW30674.1"/>
    <property type="molecule type" value="Genomic_DNA"/>
</dbReference>
<dbReference type="PROSITE" id="PS51149">
    <property type="entry name" value="GLY_RADICAL_2"/>
    <property type="match status" value="1"/>
</dbReference>
<keyword evidence="6" id="KW-0670">Pyruvate</keyword>
<evidence type="ECO:0000259" key="4">
    <source>
        <dbReference type="PROSITE" id="PS51149"/>
    </source>
</evidence>
<protein>
    <submittedName>
        <fullName evidence="6">Pyruvate formate-lyase</fullName>
        <ecNumber evidence="6">2.3.1.54</ecNumber>
    </submittedName>
</protein>